<feature type="transmembrane region" description="Helical" evidence="1">
    <location>
        <begin position="12"/>
        <end position="28"/>
    </location>
</feature>
<organism evidence="2">
    <name type="scientific">human gut metagenome</name>
    <dbReference type="NCBI Taxonomy" id="408170"/>
    <lineage>
        <taxon>unclassified sequences</taxon>
        <taxon>metagenomes</taxon>
        <taxon>organismal metagenomes</taxon>
    </lineage>
</organism>
<keyword evidence="1" id="KW-0472">Membrane</keyword>
<gene>
    <name evidence="2" type="ORF">Q604_UNBC07996G0002</name>
</gene>
<accession>W1Y9L0</accession>
<dbReference type="AlphaFoldDB" id="W1Y9L0"/>
<proteinExistence type="predicted"/>
<sequence length="29" mass="3097">MESTPKKAPRSKFPALLVVALALVALVFV</sequence>
<evidence type="ECO:0000256" key="1">
    <source>
        <dbReference type="SAM" id="Phobius"/>
    </source>
</evidence>
<comment type="caution">
    <text evidence="2">The sequence shown here is derived from an EMBL/GenBank/DDBJ whole genome shotgun (WGS) entry which is preliminary data.</text>
</comment>
<name>W1Y9L0_9ZZZZ</name>
<feature type="non-terminal residue" evidence="2">
    <location>
        <position position="29"/>
    </location>
</feature>
<dbReference type="EMBL" id="AZMM01007996">
    <property type="protein sequence ID" value="ETJ37809.1"/>
    <property type="molecule type" value="Genomic_DNA"/>
</dbReference>
<keyword evidence="1" id="KW-1133">Transmembrane helix</keyword>
<protein>
    <submittedName>
        <fullName evidence="2">Uncharacterized protein</fullName>
    </submittedName>
</protein>
<reference evidence="2" key="1">
    <citation type="submission" date="2013-12" db="EMBL/GenBank/DDBJ databases">
        <title>A Varibaculum cambriense genome reconstructed from a premature infant gut community with otherwise low bacterial novelty that shifts toward anaerobic metabolism during the third week of life.</title>
        <authorList>
            <person name="Brown C.T."/>
            <person name="Sharon I."/>
            <person name="Thomas B.C."/>
            <person name="Castelle C.J."/>
            <person name="Morowitz M.J."/>
            <person name="Banfield J.F."/>
        </authorList>
    </citation>
    <scope>NUCLEOTIDE SEQUENCE</scope>
</reference>
<evidence type="ECO:0000313" key="2">
    <source>
        <dbReference type="EMBL" id="ETJ37809.1"/>
    </source>
</evidence>
<keyword evidence="1" id="KW-0812">Transmembrane</keyword>